<protein>
    <submittedName>
        <fullName evidence="1">Tail protein X</fullName>
    </submittedName>
</protein>
<sequence length="72" mass="7591">MTTYTVAYGGERLDRIAAKTLQTEQLGAIEALLDANRELGAFAAGIIPAGTVIVIPGDFSGEAVVKRVLAWE</sequence>
<dbReference type="AlphaFoldDB" id="A0A4R3RUQ1"/>
<dbReference type="RefSeq" id="WP_132552407.1">
    <property type="nucleotide sequence ID" value="NZ_SMBK01000009.1"/>
</dbReference>
<organism evidence="1 2">
    <name type="scientific">Rhizobium azibense</name>
    <dbReference type="NCBI Taxonomy" id="1136135"/>
    <lineage>
        <taxon>Bacteria</taxon>
        <taxon>Pseudomonadati</taxon>
        <taxon>Pseudomonadota</taxon>
        <taxon>Alphaproteobacteria</taxon>
        <taxon>Hyphomicrobiales</taxon>
        <taxon>Rhizobiaceae</taxon>
        <taxon>Rhizobium/Agrobacterium group</taxon>
        <taxon>Rhizobium</taxon>
    </lineage>
</organism>
<dbReference type="Proteomes" id="UP000295507">
    <property type="component" value="Unassembled WGS sequence"/>
</dbReference>
<comment type="caution">
    <text evidence="1">The sequence shown here is derived from an EMBL/GenBank/DDBJ whole genome shotgun (WGS) entry which is preliminary data.</text>
</comment>
<proteinExistence type="predicted"/>
<name>A0A4R3RUQ1_9HYPH</name>
<evidence type="ECO:0000313" key="2">
    <source>
        <dbReference type="Proteomes" id="UP000295507"/>
    </source>
</evidence>
<accession>A0A4R3RUQ1</accession>
<dbReference type="EMBL" id="SMBK01000009">
    <property type="protein sequence ID" value="TCU35466.1"/>
    <property type="molecule type" value="Genomic_DNA"/>
</dbReference>
<gene>
    <name evidence="1" type="ORF">EV129_10956</name>
</gene>
<evidence type="ECO:0000313" key="1">
    <source>
        <dbReference type="EMBL" id="TCU35466.1"/>
    </source>
</evidence>
<reference evidence="1 2" key="1">
    <citation type="submission" date="2019-03" db="EMBL/GenBank/DDBJ databases">
        <title>Genomic Encyclopedia of Type Strains, Phase IV (KMG-V): Genome sequencing to study the core and pangenomes of soil and plant-associated prokaryotes.</title>
        <authorList>
            <person name="Whitman W."/>
        </authorList>
    </citation>
    <scope>NUCLEOTIDE SEQUENCE [LARGE SCALE GENOMIC DNA]</scope>
    <source>
        <strain evidence="1 2">IE4868</strain>
    </source>
</reference>